<feature type="domain" description="Vps72/YL1 C-terminal" evidence="6">
    <location>
        <begin position="73"/>
        <end position="102"/>
    </location>
</feature>
<accession>A0ABM3KRU3</accession>
<comment type="subcellular location">
    <subcellularLocation>
        <location evidence="1">Nucleus</location>
    </subcellularLocation>
</comment>
<feature type="transmembrane region" description="Helical" evidence="5">
    <location>
        <begin position="156"/>
        <end position="181"/>
    </location>
</feature>
<feature type="transmembrane region" description="Helical" evidence="5">
    <location>
        <begin position="214"/>
        <end position="232"/>
    </location>
</feature>
<proteinExistence type="predicted"/>
<keyword evidence="5" id="KW-0812">Transmembrane</keyword>
<keyword evidence="5" id="KW-0472">Membrane</keyword>
<dbReference type="SMART" id="SM00993">
    <property type="entry name" value="YL1_C"/>
    <property type="match status" value="1"/>
</dbReference>
<sequence length="236" mass="28589">MEPEVIEAELVLPIHLNFKRIQMYEKYPKGQSRGRHWKHLKQILQAENYNNYSPDEPNYVNIESPPSMHPCKRICDITGYEAPYYDPRTTLRYANADIFKVIRSLPNEYVQRYLAMRNAAVVLRSLASSLVGKHALDDIWLSRPGFSPNYDGFILFIYYMYIYVHIYIFLNLFYFLAFYIFIFFYFRLFLYFLIFVLFLNLFYFIYLFIYISSFVLFSPSFSLFFFIFIYLIQEKN</sequence>
<dbReference type="GeneID" id="103485837"/>
<name>A0ABM3KRU3_CUCME</name>
<evidence type="ECO:0000256" key="5">
    <source>
        <dbReference type="SAM" id="Phobius"/>
    </source>
</evidence>
<keyword evidence="3" id="KW-0804">Transcription</keyword>
<evidence type="ECO:0000313" key="7">
    <source>
        <dbReference type="Proteomes" id="UP001652600"/>
    </source>
</evidence>
<evidence type="ECO:0000256" key="4">
    <source>
        <dbReference type="ARBA" id="ARBA00023242"/>
    </source>
</evidence>
<keyword evidence="5" id="KW-1133">Transmembrane helix</keyword>
<evidence type="ECO:0000256" key="3">
    <source>
        <dbReference type="ARBA" id="ARBA00023163"/>
    </source>
</evidence>
<dbReference type="PANTHER" id="PTHR31200:SF1">
    <property type="entry name" value="INO80 COMPLEX SUBUNIT C"/>
    <property type="match status" value="1"/>
</dbReference>
<dbReference type="Proteomes" id="UP001652600">
    <property type="component" value="Chromosome 5"/>
</dbReference>
<dbReference type="InterPro" id="IPR029525">
    <property type="entry name" value="INO80C/Ies6"/>
</dbReference>
<gene>
    <name evidence="8" type="primary">LOC103485837</name>
</gene>
<dbReference type="PANTHER" id="PTHR31200">
    <property type="entry name" value="INO80 COMPLEX SUBUNIT C"/>
    <property type="match status" value="1"/>
</dbReference>
<evidence type="ECO:0000256" key="2">
    <source>
        <dbReference type="ARBA" id="ARBA00023015"/>
    </source>
</evidence>
<reference evidence="8" key="1">
    <citation type="submission" date="2025-08" db="UniProtKB">
        <authorList>
            <consortium name="RefSeq"/>
        </authorList>
    </citation>
    <scope>IDENTIFICATION</scope>
    <source>
        <tissue evidence="8">Stem</tissue>
    </source>
</reference>
<dbReference type="RefSeq" id="XP_050940504.1">
    <property type="nucleotide sequence ID" value="XM_051084547.1"/>
</dbReference>
<dbReference type="InterPro" id="IPR013272">
    <property type="entry name" value="Vps72/YL1_C"/>
</dbReference>
<protein>
    <submittedName>
        <fullName evidence="8">Protein EIN6 ENHANCER isoform X1</fullName>
    </submittedName>
</protein>
<organism evidence="7 8">
    <name type="scientific">Cucumis melo</name>
    <name type="common">Muskmelon</name>
    <dbReference type="NCBI Taxonomy" id="3656"/>
    <lineage>
        <taxon>Eukaryota</taxon>
        <taxon>Viridiplantae</taxon>
        <taxon>Streptophyta</taxon>
        <taxon>Embryophyta</taxon>
        <taxon>Tracheophyta</taxon>
        <taxon>Spermatophyta</taxon>
        <taxon>Magnoliopsida</taxon>
        <taxon>eudicotyledons</taxon>
        <taxon>Gunneridae</taxon>
        <taxon>Pentapetalae</taxon>
        <taxon>rosids</taxon>
        <taxon>fabids</taxon>
        <taxon>Cucurbitales</taxon>
        <taxon>Cucurbitaceae</taxon>
        <taxon>Benincaseae</taxon>
        <taxon>Cucumis</taxon>
    </lineage>
</organism>
<evidence type="ECO:0000313" key="8">
    <source>
        <dbReference type="RefSeq" id="XP_050940504.1"/>
    </source>
</evidence>
<keyword evidence="2" id="KW-0805">Transcription regulation</keyword>
<dbReference type="Pfam" id="PF08265">
    <property type="entry name" value="YL1_C"/>
    <property type="match status" value="1"/>
</dbReference>
<evidence type="ECO:0000259" key="6">
    <source>
        <dbReference type="SMART" id="SM00993"/>
    </source>
</evidence>
<keyword evidence="4" id="KW-0539">Nucleus</keyword>
<evidence type="ECO:0000256" key="1">
    <source>
        <dbReference type="ARBA" id="ARBA00004123"/>
    </source>
</evidence>
<feature type="transmembrane region" description="Helical" evidence="5">
    <location>
        <begin position="188"/>
        <end position="208"/>
    </location>
</feature>
<keyword evidence="7" id="KW-1185">Reference proteome</keyword>